<name>A0ABU7VV44_9BACL</name>
<dbReference type="SUPFAM" id="SSF52266">
    <property type="entry name" value="SGNH hydrolase"/>
    <property type="match status" value="1"/>
</dbReference>
<dbReference type="RefSeq" id="WP_331847862.1">
    <property type="nucleotide sequence ID" value="NZ_JAZHPZ010000009.1"/>
</dbReference>
<evidence type="ECO:0000313" key="2">
    <source>
        <dbReference type="EMBL" id="MEF2967645.1"/>
    </source>
</evidence>
<accession>A0ABU7VV44</accession>
<keyword evidence="3" id="KW-1185">Reference proteome</keyword>
<dbReference type="InterPro" id="IPR013830">
    <property type="entry name" value="SGNH_hydro"/>
</dbReference>
<dbReference type="InterPro" id="IPR053140">
    <property type="entry name" value="GDSL_Rv0518-like"/>
</dbReference>
<comment type="caution">
    <text evidence="2">The sequence shown here is derived from an EMBL/GenBank/DDBJ whole genome shotgun (WGS) entry which is preliminary data.</text>
</comment>
<dbReference type="Gene3D" id="3.40.50.1110">
    <property type="entry name" value="SGNH hydrolase"/>
    <property type="match status" value="1"/>
</dbReference>
<organism evidence="2 3">
    <name type="scientific">Paenibacillus haidiansis</name>
    <dbReference type="NCBI Taxonomy" id="1574488"/>
    <lineage>
        <taxon>Bacteria</taxon>
        <taxon>Bacillati</taxon>
        <taxon>Bacillota</taxon>
        <taxon>Bacilli</taxon>
        <taxon>Bacillales</taxon>
        <taxon>Paenibacillaceae</taxon>
        <taxon>Paenibacillus</taxon>
    </lineage>
</organism>
<evidence type="ECO:0000313" key="3">
    <source>
        <dbReference type="Proteomes" id="UP001306950"/>
    </source>
</evidence>
<dbReference type="PANTHER" id="PTHR43784">
    <property type="entry name" value="GDSL-LIKE LIPASE/ACYLHYDROLASE, PUTATIVE (AFU_ORTHOLOGUE AFUA_2G00820)-RELATED"/>
    <property type="match status" value="1"/>
</dbReference>
<dbReference type="Pfam" id="PF13472">
    <property type="entry name" value="Lipase_GDSL_2"/>
    <property type="match status" value="1"/>
</dbReference>
<dbReference type="PANTHER" id="PTHR43784:SF2">
    <property type="entry name" value="GDSL-LIKE LIPASE_ACYLHYDROLASE, PUTATIVE (AFU_ORTHOLOGUE AFUA_2G00820)-RELATED"/>
    <property type="match status" value="1"/>
</dbReference>
<protein>
    <submittedName>
        <fullName evidence="2">GDSL-type esterase/lipase family protein</fullName>
    </submittedName>
</protein>
<dbReference type="InterPro" id="IPR036514">
    <property type="entry name" value="SGNH_hydro_sf"/>
</dbReference>
<gene>
    <name evidence="2" type="ORF">V3851_17590</name>
</gene>
<dbReference type="Proteomes" id="UP001306950">
    <property type="component" value="Unassembled WGS sequence"/>
</dbReference>
<proteinExistence type="predicted"/>
<evidence type="ECO:0000259" key="1">
    <source>
        <dbReference type="Pfam" id="PF13472"/>
    </source>
</evidence>
<dbReference type="EMBL" id="JAZHPZ010000009">
    <property type="protein sequence ID" value="MEF2967645.1"/>
    <property type="molecule type" value="Genomic_DNA"/>
</dbReference>
<sequence length="395" mass="43376">MEQQSEQQAQGATGPEVELMKEYASATVLSTAANFIIERGEAFTHTYRTYVRVREQGELELRFWFSNAVDSTWDKGAVAKGSQPGGDWLIEAAYVADGGTAKDGGVAPGTQVPVTFDGNSTRLVRPGERFWSDPVKIDLPSGHDLAFTWTIASGSGRSVPYNTEQMLVTAYDAPGKHADEESGDTFSLSENKLVMPAWIGYKKTVSRRMVFFGDSITQGVRTRKDGYDYWVARIADGLGTDYGVWNIGSGWARAYDAATNGPWLHKAKQGDQVLIALGVNDIDIGERTAEQLLGDLTEIISILKRHNLAVDIILFTVPPFNFTAEREKVWRTVNDVIRNSPPAGVSRVFDIASVLSVPAPEEHRIRPEFMSPGNDPHPNGLAGKAVAEAFLSWYK</sequence>
<reference evidence="2 3" key="1">
    <citation type="submission" date="2024-02" db="EMBL/GenBank/DDBJ databases">
        <title>A nitrogen-fixing paenibacillus bacterium.</title>
        <authorList>
            <person name="Zhang W.L."/>
            <person name="Chen S.F."/>
        </authorList>
    </citation>
    <scope>NUCLEOTIDE SEQUENCE [LARGE SCALE GENOMIC DNA]</scope>
    <source>
        <strain evidence="2 3">M1</strain>
    </source>
</reference>
<feature type="domain" description="SGNH hydrolase-type esterase" evidence="1">
    <location>
        <begin position="211"/>
        <end position="356"/>
    </location>
</feature>